<name>A0A4R2F6M8_9GAMM</name>
<dbReference type="Pfam" id="PF13091">
    <property type="entry name" value="PLDc_2"/>
    <property type="match status" value="2"/>
</dbReference>
<sequence>MRFRFLCLCMLWLSLNAHATFSIPGFELVQTAPVETSLNNPDLADPVTVWCQQFDAAKATIDIAQFYVTGEPGEPLEPVLEHLRKAGERGVKIRFLMDQHGLRMSNEATLTAIKSIPNLSFQMIDFGKIGGGIIHAKYIVVDGKSAFVGSQNFDWRALKHIHETGLLISDSKVAAQVQAIFDVDWQAQQLLAEGKPVPVLNQQVVAADESQSAYLVASPNAYNPAGVGDSETELPKLLAKAQQEVYITVMTYAPLSYSVKKPAPYYAVIDDALRAAAQRGVKIHLMISAWNTGKPYIDYLKSLQVLPNIDVKVVTIPEAKQGFIPFARTLHSKTMEIDGKIAWIGTSNWEGGYMNTSRNLELVIQNPAMAKRLGELQRQLWNSPYAAALDINKAYPKPHPATAK</sequence>
<feature type="domain" description="PLD phosphodiesterase" evidence="2">
    <location>
        <begin position="326"/>
        <end position="353"/>
    </location>
</feature>
<dbReference type="InterPro" id="IPR050874">
    <property type="entry name" value="Diverse_PLD-related"/>
</dbReference>
<evidence type="ECO:0000256" key="1">
    <source>
        <dbReference type="SAM" id="SignalP"/>
    </source>
</evidence>
<gene>
    <name evidence="3" type="ORF">EDC91_1501</name>
</gene>
<dbReference type="CDD" id="cd09107">
    <property type="entry name" value="PLDc_vPLD3_4_5_like_2"/>
    <property type="match status" value="1"/>
</dbReference>
<dbReference type="Proteomes" id="UP000294832">
    <property type="component" value="Unassembled WGS sequence"/>
</dbReference>
<feature type="domain" description="PLD phosphodiesterase" evidence="2">
    <location>
        <begin position="130"/>
        <end position="157"/>
    </location>
</feature>
<dbReference type="InterPro" id="IPR001736">
    <property type="entry name" value="PLipase_D/transphosphatidylase"/>
</dbReference>
<comment type="caution">
    <text evidence="3">The sequence shown here is derived from an EMBL/GenBank/DDBJ whole genome shotgun (WGS) entry which is preliminary data.</text>
</comment>
<dbReference type="PANTHER" id="PTHR10185">
    <property type="entry name" value="PHOSPHOLIPASE D - RELATED"/>
    <property type="match status" value="1"/>
</dbReference>
<feature type="signal peptide" evidence="1">
    <location>
        <begin position="1"/>
        <end position="19"/>
    </location>
</feature>
<dbReference type="RefSeq" id="WP_207904314.1">
    <property type="nucleotide sequence ID" value="NZ_SLWF01000050.1"/>
</dbReference>
<dbReference type="PROSITE" id="PS50035">
    <property type="entry name" value="PLD"/>
    <property type="match status" value="2"/>
</dbReference>
<keyword evidence="4" id="KW-1185">Reference proteome</keyword>
<accession>A0A4R2F6M8</accession>
<evidence type="ECO:0000313" key="4">
    <source>
        <dbReference type="Proteomes" id="UP000294832"/>
    </source>
</evidence>
<dbReference type="Gene3D" id="3.30.870.10">
    <property type="entry name" value="Endonuclease Chain A"/>
    <property type="match status" value="2"/>
</dbReference>
<dbReference type="SMART" id="SM00155">
    <property type="entry name" value="PLDc"/>
    <property type="match status" value="2"/>
</dbReference>
<reference evidence="3 4" key="1">
    <citation type="submission" date="2019-03" db="EMBL/GenBank/DDBJ databases">
        <title>Freshwater and sediment microbial communities from various areas in North America, analyzing microbe dynamics in response to fracking.</title>
        <authorList>
            <person name="Lamendella R."/>
        </authorList>
    </citation>
    <scope>NUCLEOTIDE SEQUENCE [LARGE SCALE GENOMIC DNA]</scope>
    <source>
        <strain evidence="3 4">74A</strain>
    </source>
</reference>
<keyword evidence="1" id="KW-0732">Signal</keyword>
<dbReference type="PANTHER" id="PTHR10185:SF17">
    <property type="entry name" value="GM01519P-RELATED"/>
    <property type="match status" value="1"/>
</dbReference>
<protein>
    <submittedName>
        <fullName evidence="3">Phosphatidylserine/phosphatidylglycerophosphate/ cardiolipin synthase-like enzyme</fullName>
    </submittedName>
</protein>
<dbReference type="EMBL" id="SLWF01000050">
    <property type="protein sequence ID" value="TCN76964.1"/>
    <property type="molecule type" value="Genomic_DNA"/>
</dbReference>
<dbReference type="GO" id="GO:0006793">
    <property type="term" value="P:phosphorus metabolic process"/>
    <property type="evidence" value="ECO:0007669"/>
    <property type="project" value="UniProtKB-ARBA"/>
</dbReference>
<feature type="chain" id="PRO_5021010037" evidence="1">
    <location>
        <begin position="20"/>
        <end position="404"/>
    </location>
</feature>
<dbReference type="GO" id="GO:0003824">
    <property type="term" value="F:catalytic activity"/>
    <property type="evidence" value="ECO:0007669"/>
    <property type="project" value="InterPro"/>
</dbReference>
<evidence type="ECO:0000259" key="2">
    <source>
        <dbReference type="PROSITE" id="PS50035"/>
    </source>
</evidence>
<evidence type="ECO:0000313" key="3">
    <source>
        <dbReference type="EMBL" id="TCN76964.1"/>
    </source>
</evidence>
<dbReference type="InterPro" id="IPR025202">
    <property type="entry name" value="PLD-like_dom"/>
</dbReference>
<proteinExistence type="predicted"/>
<dbReference type="SUPFAM" id="SSF56024">
    <property type="entry name" value="Phospholipase D/nuclease"/>
    <property type="match status" value="2"/>
</dbReference>
<organism evidence="3 4">
    <name type="scientific">Shewanella fodinae</name>
    <dbReference type="NCBI Taxonomy" id="552357"/>
    <lineage>
        <taxon>Bacteria</taxon>
        <taxon>Pseudomonadati</taxon>
        <taxon>Pseudomonadota</taxon>
        <taxon>Gammaproteobacteria</taxon>
        <taxon>Alteromonadales</taxon>
        <taxon>Shewanellaceae</taxon>
        <taxon>Shewanella</taxon>
    </lineage>
</organism>
<dbReference type="AlphaFoldDB" id="A0A4R2F6M8"/>